<comment type="caution">
    <text evidence="2">The sequence shown here is derived from an EMBL/GenBank/DDBJ whole genome shotgun (WGS) entry which is preliminary data.</text>
</comment>
<protein>
    <submittedName>
        <fullName evidence="2">Uncharacterized protein</fullName>
    </submittedName>
</protein>
<dbReference type="Proteomes" id="UP001240171">
    <property type="component" value="Unassembled WGS sequence"/>
</dbReference>
<keyword evidence="1" id="KW-1133">Transmembrane helix</keyword>
<reference evidence="2 3" key="1">
    <citation type="submission" date="2023-07" db="EMBL/GenBank/DDBJ databases">
        <title>Paenibacillus sp. JX-17 nov. isolated from soil.</title>
        <authorList>
            <person name="Wan Y."/>
            <person name="Liu B."/>
        </authorList>
    </citation>
    <scope>NUCLEOTIDE SEQUENCE [LARGE SCALE GENOMIC DNA]</scope>
    <source>
        <strain evidence="2 3">JX-17</strain>
    </source>
</reference>
<sequence length="189" mass="21461">MNENGRTNAGKRRNKQRFQARKGFAVLLAALIPGLGHLFLGLFIKGLTFMLLLLLDLSAMLYVSSIGMQINIPLLILLGLFVPGLYFYNIYDVLQSADLILYRRRLKAEGTDPDIPSTQMRLFQRERGVSFGILLVLGGSLMILFYQKPRWLAAFFASYGTYTLAVLLVIAGCLFFLREISFSRRRRRG</sequence>
<accession>A0ABT9CJG4</accession>
<dbReference type="RefSeq" id="WP_305025029.1">
    <property type="nucleotide sequence ID" value="NZ_JAUQTB010000010.1"/>
</dbReference>
<keyword evidence="1" id="KW-0812">Transmembrane</keyword>
<keyword evidence="3" id="KW-1185">Reference proteome</keyword>
<keyword evidence="1" id="KW-0472">Membrane</keyword>
<gene>
    <name evidence="2" type="ORF">Q5741_15475</name>
</gene>
<evidence type="ECO:0000313" key="2">
    <source>
        <dbReference type="EMBL" id="MDO7907811.1"/>
    </source>
</evidence>
<evidence type="ECO:0000313" key="3">
    <source>
        <dbReference type="Proteomes" id="UP001240171"/>
    </source>
</evidence>
<feature type="transmembrane region" description="Helical" evidence="1">
    <location>
        <begin position="23"/>
        <end position="54"/>
    </location>
</feature>
<evidence type="ECO:0000256" key="1">
    <source>
        <dbReference type="SAM" id="Phobius"/>
    </source>
</evidence>
<organism evidence="2 3">
    <name type="scientific">Paenibacillus lacisoli</name>
    <dbReference type="NCBI Taxonomy" id="3064525"/>
    <lineage>
        <taxon>Bacteria</taxon>
        <taxon>Bacillati</taxon>
        <taxon>Bacillota</taxon>
        <taxon>Bacilli</taxon>
        <taxon>Bacillales</taxon>
        <taxon>Paenibacillaceae</taxon>
        <taxon>Paenibacillus</taxon>
    </lineage>
</organism>
<dbReference type="EMBL" id="JAUQTB010000010">
    <property type="protein sequence ID" value="MDO7907811.1"/>
    <property type="molecule type" value="Genomic_DNA"/>
</dbReference>
<name>A0ABT9CJG4_9BACL</name>
<proteinExistence type="predicted"/>
<feature type="transmembrane region" description="Helical" evidence="1">
    <location>
        <begin position="128"/>
        <end position="146"/>
    </location>
</feature>
<feature type="transmembrane region" description="Helical" evidence="1">
    <location>
        <begin position="152"/>
        <end position="177"/>
    </location>
</feature>
<feature type="transmembrane region" description="Helical" evidence="1">
    <location>
        <begin position="66"/>
        <end position="88"/>
    </location>
</feature>